<dbReference type="EMBL" id="CP002098">
    <property type="protein sequence ID" value="ADM27163.1"/>
    <property type="molecule type" value="Genomic_DNA"/>
</dbReference>
<evidence type="ECO:0000313" key="1">
    <source>
        <dbReference type="EMBL" id="ADM27163.1"/>
    </source>
</evidence>
<evidence type="ECO:0008006" key="3">
    <source>
        <dbReference type="Google" id="ProtNLM"/>
    </source>
</evidence>
<dbReference type="AlphaFoldDB" id="E0SQT9"/>
<reference evidence="1 2" key="1">
    <citation type="journal article" date="2010" name="Stand. Genomic Sci.">
        <title>Complete genome sequence of Ignisphaera aggregans type strain (AQ1.S1).</title>
        <authorList>
            <person name="Goker M."/>
            <person name="Held B."/>
            <person name="Lapidus A."/>
            <person name="Nolan M."/>
            <person name="Spring S."/>
            <person name="Yasawong M."/>
            <person name="Lucas S."/>
            <person name="Glavina Del Rio T."/>
            <person name="Tice H."/>
            <person name="Cheng J.F."/>
            <person name="Goodwin L."/>
            <person name="Tapia R."/>
            <person name="Pitluck S."/>
            <person name="Liolios K."/>
            <person name="Ivanova N."/>
            <person name="Mavromatis K."/>
            <person name="Mikhailova N."/>
            <person name="Pati A."/>
            <person name="Chen A."/>
            <person name="Palaniappan K."/>
            <person name="Brambilla E."/>
            <person name="Land M."/>
            <person name="Hauser L."/>
            <person name="Chang Y.J."/>
            <person name="Jeffries C.D."/>
            <person name="Brettin T."/>
            <person name="Detter J.C."/>
            <person name="Han C."/>
            <person name="Rohde M."/>
            <person name="Sikorski J."/>
            <person name="Woyke T."/>
            <person name="Bristow J."/>
            <person name="Eisen J.A."/>
            <person name="Markowitz V."/>
            <person name="Hugenholtz P."/>
            <person name="Kyrpides N.C."/>
            <person name="Klenk H.P."/>
        </authorList>
    </citation>
    <scope>NUCLEOTIDE SEQUENCE [LARGE SCALE GENOMIC DNA]</scope>
    <source>
        <strain evidence="2">DSM 17230 / JCM 13409 / AQ1.S1</strain>
    </source>
</reference>
<dbReference type="Proteomes" id="UP000001304">
    <property type="component" value="Chromosome"/>
</dbReference>
<organism evidence="1 2">
    <name type="scientific">Ignisphaera aggregans (strain DSM 17230 / JCM 13409 / AQ1.S1)</name>
    <dbReference type="NCBI Taxonomy" id="583356"/>
    <lineage>
        <taxon>Archaea</taxon>
        <taxon>Thermoproteota</taxon>
        <taxon>Thermoprotei</taxon>
        <taxon>Desulfurococcales</taxon>
        <taxon>Desulfurococcaceae</taxon>
        <taxon>Ignisphaera</taxon>
    </lineage>
</organism>
<keyword evidence="2" id="KW-1185">Reference proteome</keyword>
<dbReference type="BioCyc" id="IAGG583356:GHAH-326-MONOMER"/>
<evidence type="ECO:0000313" key="2">
    <source>
        <dbReference type="Proteomes" id="UP000001304"/>
    </source>
</evidence>
<sequence>MRSYRDRDFIETVEGLVFCVIGNIHPQDRVVSYLKYVAGYKSDIRVKWSRNGIEYGRILPFYSAIGVSKTMDFLRENYPYYIVFDRYRSIELIEVPKDRIKIHYKPEEKAIDILRAPRDSLEELAKDLIENIASRSGVKTRDFGVTGSILLGIHNLMYSDIDLVVYGRENSYRLRETLNELFNDGKSGFSKPSGDMLVEWARDIARIHPLTIEEAMKLYRDIKWNRALYKGRQFSLHPVKIESEVSERWEDKIYKPIGLATIRARIIDATDSIFMPAIYVIDDVHIIDGVSIPNTIRFIVSYEGLYIDIAKEGEYVVAHGKVEKVIDLKMGEEYYQLTIGTYEARGKDYIKPVKWFTS</sequence>
<gene>
    <name evidence="1" type="ordered locus">Igag_0317</name>
</gene>
<dbReference type="KEGG" id="iag:Igag_0317"/>
<proteinExistence type="predicted"/>
<name>E0SQT9_IGNAA</name>
<dbReference type="STRING" id="583356.Igag_0317"/>
<dbReference type="HOGENOM" id="CLU_833141_0_0_2"/>
<accession>E0SQT9</accession>
<protein>
    <recommendedName>
        <fullName evidence="3">Polymerase nucleotidyl transferase domain-containing protein</fullName>
    </recommendedName>
</protein>